<dbReference type="GO" id="GO:0030572">
    <property type="term" value="F:phosphatidyltransferase activity"/>
    <property type="evidence" value="ECO:0007669"/>
    <property type="project" value="UniProtKB-ARBA"/>
</dbReference>
<keyword evidence="1" id="KW-0812">Transmembrane</keyword>
<dbReference type="AlphaFoldDB" id="A0A494YA05"/>
<dbReference type="EMBL" id="RBZU01000001">
    <property type="protein sequence ID" value="RKP59449.1"/>
    <property type="molecule type" value="Genomic_DNA"/>
</dbReference>
<dbReference type="Proteomes" id="UP000270342">
    <property type="component" value="Unassembled WGS sequence"/>
</dbReference>
<dbReference type="CDD" id="cd09113">
    <property type="entry name" value="PLDc_ymdC_like_2"/>
    <property type="match status" value="1"/>
</dbReference>
<comment type="caution">
    <text evidence="3">The sequence shown here is derived from an EMBL/GenBank/DDBJ whole genome shotgun (WGS) entry which is preliminary data.</text>
</comment>
<accession>A0A494YA05</accession>
<name>A0A494YA05_9BURK</name>
<organism evidence="3 4">
    <name type="scientific">Pararobbsia silviterrae</name>
    <dbReference type="NCBI Taxonomy" id="1792498"/>
    <lineage>
        <taxon>Bacteria</taxon>
        <taxon>Pseudomonadati</taxon>
        <taxon>Pseudomonadota</taxon>
        <taxon>Betaproteobacteria</taxon>
        <taxon>Burkholderiales</taxon>
        <taxon>Burkholderiaceae</taxon>
        <taxon>Pararobbsia</taxon>
    </lineage>
</organism>
<evidence type="ECO:0000259" key="2">
    <source>
        <dbReference type="PROSITE" id="PS50035"/>
    </source>
</evidence>
<proteinExistence type="predicted"/>
<feature type="transmembrane region" description="Helical" evidence="1">
    <location>
        <begin position="46"/>
        <end position="66"/>
    </location>
</feature>
<dbReference type="Pfam" id="PF13091">
    <property type="entry name" value="PLDc_2"/>
    <property type="match status" value="2"/>
</dbReference>
<feature type="domain" description="PLD phosphodiesterase" evidence="2">
    <location>
        <begin position="212"/>
        <end position="239"/>
    </location>
</feature>
<dbReference type="OrthoDB" id="9814092at2"/>
<dbReference type="SMART" id="SM00155">
    <property type="entry name" value="PLDc"/>
    <property type="match status" value="2"/>
</dbReference>
<evidence type="ECO:0000256" key="1">
    <source>
        <dbReference type="SAM" id="Phobius"/>
    </source>
</evidence>
<keyword evidence="4" id="KW-1185">Reference proteome</keyword>
<dbReference type="CDD" id="cd09111">
    <property type="entry name" value="PLDc_ymdC_like_1"/>
    <property type="match status" value="1"/>
</dbReference>
<keyword evidence="1" id="KW-0472">Membrane</keyword>
<dbReference type="InterPro" id="IPR001736">
    <property type="entry name" value="PLipase_D/transphosphatidylase"/>
</dbReference>
<evidence type="ECO:0000313" key="4">
    <source>
        <dbReference type="Proteomes" id="UP000270342"/>
    </source>
</evidence>
<evidence type="ECO:0000313" key="3">
    <source>
        <dbReference type="EMBL" id="RKP59449.1"/>
    </source>
</evidence>
<sequence>MLSPRSERPDSGQPSIRSIGFGIEIDAGATPRHARRPAILARTHRLFVYAFAALFAGLLGACATRPPASAFHRDASFAISQGEPTHIGDALDARALSHPGLSGFRLLRSGSTALEARLALANAAQRTLDMQYYIADEDDTGKLVLEAALRAADRGVRVRMLVDDLNFKDLDNVMLTLNHHPHIEIRVFNPFATAGEGVFAKVGNAMTQMNTLTRRMHNKALVVDNRIAVVGGRNIGDEYFDASPDRVFRDLDVIVAGPLVANVSASFDEFWNSDEAYPLRALNTTPIDEADIARVRQDLGAHWQHEFADIGQKPLYQSALADQLARETVGLVWARGEFLADHPRKVDGDPDYESPPAHRLGELVRAAQHSIDILSPYFVPHDRGVATLSALSEHGVQVRVLTNSLASTDAVAVHAGYSPYRLPLLSAGVELFEFKPVETPVHVGGLMGSRSRASLHAKAYVIDRRIAVIGSMNLDRRSVGLNTELTVVIHSAEIAAQVEAMFEHAIAPQSSYQVELASQAENALMKSLGHAPTSLVWVTEDDGMRRTYDYDPDAGLWRNVETGLFFVLPVKNQL</sequence>
<dbReference type="InterPro" id="IPR025202">
    <property type="entry name" value="PLD-like_dom"/>
</dbReference>
<dbReference type="GO" id="GO:0032049">
    <property type="term" value="P:cardiolipin biosynthetic process"/>
    <property type="evidence" value="ECO:0007669"/>
    <property type="project" value="UniProtKB-ARBA"/>
</dbReference>
<dbReference type="PANTHER" id="PTHR21248">
    <property type="entry name" value="CARDIOLIPIN SYNTHASE"/>
    <property type="match status" value="1"/>
</dbReference>
<protein>
    <submittedName>
        <fullName evidence="3">Phospholipase D family protein</fullName>
    </submittedName>
</protein>
<keyword evidence="1" id="KW-1133">Transmembrane helix</keyword>
<dbReference type="Gene3D" id="3.30.870.10">
    <property type="entry name" value="Endonuclease Chain A"/>
    <property type="match status" value="2"/>
</dbReference>
<dbReference type="PROSITE" id="PS50035">
    <property type="entry name" value="PLD"/>
    <property type="match status" value="2"/>
</dbReference>
<reference evidence="3 4" key="1">
    <citation type="submission" date="2018-10" db="EMBL/GenBank/DDBJ databases">
        <title>Robbsia sp. DHC34, isolated from soil.</title>
        <authorList>
            <person name="Gao Z.-H."/>
            <person name="Qiu L.-H."/>
        </authorList>
    </citation>
    <scope>NUCLEOTIDE SEQUENCE [LARGE SCALE GENOMIC DNA]</scope>
    <source>
        <strain evidence="3 4">DHC34</strain>
    </source>
</reference>
<dbReference type="SUPFAM" id="SSF56024">
    <property type="entry name" value="Phospholipase D/nuclease"/>
    <property type="match status" value="2"/>
</dbReference>
<feature type="domain" description="PLD phosphodiesterase" evidence="2">
    <location>
        <begin position="451"/>
        <end position="478"/>
    </location>
</feature>
<gene>
    <name evidence="3" type="ORF">D7S86_05165</name>
</gene>
<dbReference type="PANTHER" id="PTHR21248:SF12">
    <property type="entry name" value="CARDIOLIPIN SYNTHASE C"/>
    <property type="match status" value="1"/>
</dbReference>